<dbReference type="InterPro" id="IPR027523">
    <property type="entry name" value="CLU_prot"/>
</dbReference>
<dbReference type="Pfam" id="PF13236">
    <property type="entry name" value="CLU"/>
    <property type="match status" value="1"/>
</dbReference>
<dbReference type="AlphaFoldDB" id="A0A3R7P853"/>
<dbReference type="PANTHER" id="PTHR12601">
    <property type="entry name" value="EUKARYOTIC TRANSLATION INITIATION FACTOR 3 SUBUNIT EIF-3"/>
    <property type="match status" value="1"/>
</dbReference>
<proteinExistence type="predicted"/>
<evidence type="ECO:0000259" key="1">
    <source>
        <dbReference type="PROSITE" id="PS51823"/>
    </source>
</evidence>
<sequence>MARLPPHKQGGGRREAVARGRNALAPLQSSPSAARQAAASASPKAPVIYWQLHGASASLYHGPLGDVVGEVPSGTVVRELRRYMDPFGSWWIALKSSEEEIVWALLSATRETETNDDCARWQRVYDERAVAQGSSETDWQDGASVPCRVVAPVEAGLRVVPSSDAVLRELRLLEEGWRICSTAPNKGPDWNAKYQQLVELVLFGRWEESASASEKLHTFMSEFSKAAEEAALSVLTDMHRPSSDRVAKGPIDGALGFFIYNNLLVRLVLDDGSGNCKGDADAWRQASQAMQAMRLIALEGSKRLLYSPPSALITFAGFRCLVMAIPPLEVKNIVHVFSLQERECPLDAPQLVKFQLQDLGRALGLKQPHVNLATGDVVPVTMPLGMAVVAGHDKRLYAMNTSRLLPACELLTSVSGEADAAAALRFRPEFLLSYGKPLSPHAFVQDVASAEDNADAVEAAEWVRDALIPAVAAMIGLHRAVDIPRQDPAPCSLCSSTMENELRFVVCRSREKCCCICSHCYTRRLSEAKEDARRLFCDAVKCDTAARGPKGLLLEPSITRIFHANGLNMRFLPFVYYRLPQAARFAVAHYCEVEMIARTAVRLLRERLRRTAQGEDEVKSVCQEFLLGLLQSSGAKAKQFWARELGPALESFYGVQVPFDTSELDPELLYLRVEQLSGVRLHTASVASFHTEKPFLQLAEVTPVVKTIKPPLLGDAASHAKARATLVQRLEDVLLFWIGFAAGGEDGGGGDSAQPFYLSEREGWM</sequence>
<comment type="caution">
    <text evidence="2">The sequence shown here is derived from an EMBL/GenBank/DDBJ whole genome shotgun (WGS) entry which is preliminary data.</text>
</comment>
<dbReference type="Pfam" id="PF12807">
    <property type="entry name" value="eIF3_p135"/>
    <property type="match status" value="1"/>
</dbReference>
<dbReference type="PROSITE" id="PS51823">
    <property type="entry name" value="CLU"/>
    <property type="match status" value="1"/>
</dbReference>
<reference evidence="2 3" key="1">
    <citation type="journal article" date="2018" name="BMC Genomics">
        <title>Genomic comparison of Trypanosoma conorhini and Trypanosoma rangeli to Trypanosoma cruzi strains of high and low virulence.</title>
        <authorList>
            <person name="Bradwell K.R."/>
            <person name="Koparde V.N."/>
            <person name="Matveyev A.V."/>
            <person name="Serrano M.G."/>
            <person name="Alves J.M."/>
            <person name="Parikh H."/>
            <person name="Huang B."/>
            <person name="Lee V."/>
            <person name="Espinosa-Alvarez O."/>
            <person name="Ortiz P.A."/>
            <person name="Costa-Martins A.G."/>
            <person name="Teixeira M.M."/>
            <person name="Buck G.A."/>
        </authorList>
    </citation>
    <scope>NUCLEOTIDE SEQUENCE [LARGE SCALE GENOMIC DNA]</scope>
    <source>
        <strain evidence="2 3">025E</strain>
    </source>
</reference>
<evidence type="ECO:0000313" key="3">
    <source>
        <dbReference type="Proteomes" id="UP000284403"/>
    </source>
</evidence>
<accession>A0A3R7P853</accession>
<dbReference type="InterPro" id="IPR033646">
    <property type="entry name" value="CLU-central"/>
</dbReference>
<dbReference type="GeneID" id="40317852"/>
<dbReference type="Proteomes" id="UP000284403">
    <property type="component" value="Unassembled WGS sequence"/>
</dbReference>
<organism evidence="2 3">
    <name type="scientific">Trypanosoma conorhini</name>
    <dbReference type="NCBI Taxonomy" id="83891"/>
    <lineage>
        <taxon>Eukaryota</taxon>
        <taxon>Discoba</taxon>
        <taxon>Euglenozoa</taxon>
        <taxon>Kinetoplastea</taxon>
        <taxon>Metakinetoplastina</taxon>
        <taxon>Trypanosomatida</taxon>
        <taxon>Trypanosomatidae</taxon>
        <taxon>Trypanosoma</taxon>
    </lineage>
</organism>
<keyword evidence="3" id="KW-1185">Reference proteome</keyword>
<dbReference type="OrthoDB" id="626167at2759"/>
<gene>
    <name evidence="2" type="ORF">Tco025E_04241</name>
</gene>
<name>A0A3R7P853_9TRYP</name>
<dbReference type="RefSeq" id="XP_029228702.1">
    <property type="nucleotide sequence ID" value="XM_029371153.1"/>
</dbReference>
<evidence type="ECO:0000313" key="2">
    <source>
        <dbReference type="EMBL" id="RNF19077.1"/>
    </source>
</evidence>
<protein>
    <recommendedName>
        <fullName evidence="1">Clu domain-containing protein</fullName>
    </recommendedName>
</protein>
<dbReference type="InterPro" id="IPR025697">
    <property type="entry name" value="CLU_dom"/>
</dbReference>
<dbReference type="EMBL" id="MKKU01000215">
    <property type="protein sequence ID" value="RNF19077.1"/>
    <property type="molecule type" value="Genomic_DNA"/>
</dbReference>
<feature type="domain" description="Clu" evidence="1">
    <location>
        <begin position="164"/>
        <end position="412"/>
    </location>
</feature>